<dbReference type="SUPFAM" id="SSF142433">
    <property type="entry name" value="CinA-like"/>
    <property type="match status" value="1"/>
</dbReference>
<dbReference type="OrthoDB" id="281405at2"/>
<dbReference type="AlphaFoldDB" id="A0A5C5Z3V2"/>
<dbReference type="EMBL" id="SJPJ01000001">
    <property type="protein sequence ID" value="TWT81870.1"/>
    <property type="molecule type" value="Genomic_DNA"/>
</dbReference>
<name>A0A5C5Z3V2_9BACT</name>
<dbReference type="Gene3D" id="3.90.950.20">
    <property type="entry name" value="CinA-like"/>
    <property type="match status" value="1"/>
</dbReference>
<dbReference type="Proteomes" id="UP000315010">
    <property type="component" value="Unassembled WGS sequence"/>
</dbReference>
<keyword evidence="2" id="KW-0378">Hydrolase</keyword>
<feature type="domain" description="CinA C-terminal" evidence="1">
    <location>
        <begin position="7"/>
        <end position="153"/>
    </location>
</feature>
<reference evidence="2 3" key="1">
    <citation type="submission" date="2019-02" db="EMBL/GenBank/DDBJ databases">
        <title>Deep-cultivation of Planctomycetes and their phenomic and genomic characterization uncovers novel biology.</title>
        <authorList>
            <person name="Wiegand S."/>
            <person name="Jogler M."/>
            <person name="Boedeker C."/>
            <person name="Pinto D."/>
            <person name="Vollmers J."/>
            <person name="Rivas-Marin E."/>
            <person name="Kohn T."/>
            <person name="Peeters S.H."/>
            <person name="Heuer A."/>
            <person name="Rast P."/>
            <person name="Oberbeckmann S."/>
            <person name="Bunk B."/>
            <person name="Jeske O."/>
            <person name="Meyerdierks A."/>
            <person name="Storesund J.E."/>
            <person name="Kallscheuer N."/>
            <person name="Luecker S."/>
            <person name="Lage O.M."/>
            <person name="Pohl T."/>
            <person name="Merkel B.J."/>
            <person name="Hornburger P."/>
            <person name="Mueller R.-W."/>
            <person name="Bruemmer F."/>
            <person name="Labrenz M."/>
            <person name="Spormann A.M."/>
            <person name="Op Den Camp H."/>
            <person name="Overmann J."/>
            <person name="Amann R."/>
            <person name="Jetten M.S.M."/>
            <person name="Mascher T."/>
            <person name="Medema M.H."/>
            <person name="Devos D.P."/>
            <person name="Kaster A.-K."/>
            <person name="Ovreas L."/>
            <person name="Rohde M."/>
            <person name="Galperin M.Y."/>
            <person name="Jogler C."/>
        </authorList>
    </citation>
    <scope>NUCLEOTIDE SEQUENCE [LARGE SCALE GENOMIC DNA]</scope>
    <source>
        <strain evidence="2 3">CA13</strain>
    </source>
</reference>
<gene>
    <name evidence="2" type="primary">pncC</name>
    <name evidence="2" type="ORF">CA13_33250</name>
</gene>
<sequence length="171" mass="18604">MFMNLNQRAEELASRLADTHTQVVFAESCTSGLVAAALAAVPGISEWMCGSAVVYREETKAVWLGIDREVLKEHSAVSAQVTQDLAVAVLKKTPEADLAVAITGHLGPNAPADLDGVVYIAVYWRGEVIEDVVASQFRLLAQQRVERQREAATRVLSEATSSIHRRFRSNG</sequence>
<evidence type="ECO:0000259" key="1">
    <source>
        <dbReference type="Pfam" id="PF02464"/>
    </source>
</evidence>
<dbReference type="NCBIfam" id="TIGR00199">
    <property type="entry name" value="PncC_domain"/>
    <property type="match status" value="1"/>
</dbReference>
<proteinExistence type="predicted"/>
<protein>
    <submittedName>
        <fullName evidence="2">Nicotinamide-nucleotide amidohydrolase PncC</fullName>
        <ecNumber evidence="2">3.5.1.42</ecNumber>
    </submittedName>
</protein>
<dbReference type="InterPro" id="IPR036653">
    <property type="entry name" value="CinA-like_C"/>
</dbReference>
<comment type="caution">
    <text evidence="2">The sequence shown here is derived from an EMBL/GenBank/DDBJ whole genome shotgun (WGS) entry which is preliminary data.</text>
</comment>
<evidence type="ECO:0000313" key="2">
    <source>
        <dbReference type="EMBL" id="TWT81870.1"/>
    </source>
</evidence>
<dbReference type="Pfam" id="PF02464">
    <property type="entry name" value="CinA"/>
    <property type="match status" value="1"/>
</dbReference>
<organism evidence="2 3">
    <name type="scientific">Novipirellula herctigrandis</name>
    <dbReference type="NCBI Taxonomy" id="2527986"/>
    <lineage>
        <taxon>Bacteria</taxon>
        <taxon>Pseudomonadati</taxon>
        <taxon>Planctomycetota</taxon>
        <taxon>Planctomycetia</taxon>
        <taxon>Pirellulales</taxon>
        <taxon>Pirellulaceae</taxon>
        <taxon>Novipirellula</taxon>
    </lineage>
</organism>
<dbReference type="EC" id="3.5.1.42" evidence="2"/>
<keyword evidence="3" id="KW-1185">Reference proteome</keyword>
<dbReference type="GO" id="GO:0019159">
    <property type="term" value="F:nicotinamide-nucleotide amidase activity"/>
    <property type="evidence" value="ECO:0007669"/>
    <property type="project" value="UniProtKB-EC"/>
</dbReference>
<dbReference type="InterPro" id="IPR008136">
    <property type="entry name" value="CinA_C"/>
</dbReference>
<evidence type="ECO:0000313" key="3">
    <source>
        <dbReference type="Proteomes" id="UP000315010"/>
    </source>
</evidence>
<accession>A0A5C5Z3V2</accession>